<organism evidence="2 3">
    <name type="scientific">Segatella cerevisiae</name>
    <dbReference type="NCBI Taxonomy" id="2053716"/>
    <lineage>
        <taxon>Bacteria</taxon>
        <taxon>Pseudomonadati</taxon>
        <taxon>Bacteroidota</taxon>
        <taxon>Bacteroidia</taxon>
        <taxon>Bacteroidales</taxon>
        <taxon>Prevotellaceae</taxon>
        <taxon>Segatella</taxon>
    </lineage>
</organism>
<proteinExistence type="predicted"/>
<feature type="transmembrane region" description="Helical" evidence="1">
    <location>
        <begin position="108"/>
        <end position="129"/>
    </location>
</feature>
<reference evidence="2 3" key="1">
    <citation type="submission" date="2022-06" db="EMBL/GenBank/DDBJ databases">
        <title>A taxonomic note on the genus Prevotella: Description of four novel genera and emended description of the genera Hallella and Xylanibacter.</title>
        <authorList>
            <person name="Hitch T.C.A."/>
        </authorList>
    </citation>
    <scope>NUCLEOTIDE SEQUENCE [LARGE SCALE GENOMIC DNA]</scope>
    <source>
        <strain evidence="2 3">DSM 100619</strain>
    </source>
</reference>
<keyword evidence="3" id="KW-1185">Reference proteome</keyword>
<feature type="transmembrane region" description="Helical" evidence="1">
    <location>
        <begin position="12"/>
        <end position="30"/>
    </location>
</feature>
<dbReference type="EMBL" id="JAMXLY010000004">
    <property type="protein sequence ID" value="MCO6024623.1"/>
    <property type="molecule type" value="Genomic_DNA"/>
</dbReference>
<evidence type="ECO:0000313" key="3">
    <source>
        <dbReference type="Proteomes" id="UP001204015"/>
    </source>
</evidence>
<comment type="caution">
    <text evidence="2">The sequence shown here is derived from an EMBL/GenBank/DDBJ whole genome shotgun (WGS) entry which is preliminary data.</text>
</comment>
<dbReference type="InterPro" id="IPR045692">
    <property type="entry name" value="DUF6057"/>
</dbReference>
<gene>
    <name evidence="2" type="ORF">NG821_01995</name>
</gene>
<dbReference type="Proteomes" id="UP001204015">
    <property type="component" value="Unassembled WGS sequence"/>
</dbReference>
<name>A0ABT1BU58_9BACT</name>
<evidence type="ECO:0000313" key="2">
    <source>
        <dbReference type="EMBL" id="MCO6024623.1"/>
    </source>
</evidence>
<keyword evidence="1" id="KW-1133">Transmembrane helix</keyword>
<evidence type="ECO:0000256" key="1">
    <source>
        <dbReference type="SAM" id="Phobius"/>
    </source>
</evidence>
<feature type="transmembrane region" description="Helical" evidence="1">
    <location>
        <begin position="150"/>
        <end position="168"/>
    </location>
</feature>
<protein>
    <submittedName>
        <fullName evidence="2">DUF6057 family protein</fullName>
    </submittedName>
</protein>
<dbReference type="RefSeq" id="WP_252759985.1">
    <property type="nucleotide sequence ID" value="NZ_JAMXLY010000004.1"/>
</dbReference>
<feature type="transmembrane region" description="Helical" evidence="1">
    <location>
        <begin position="50"/>
        <end position="73"/>
    </location>
</feature>
<feature type="transmembrane region" description="Helical" evidence="1">
    <location>
        <begin position="85"/>
        <end position="102"/>
    </location>
</feature>
<dbReference type="Pfam" id="PF19529">
    <property type="entry name" value="DUF6057"/>
    <property type="match status" value="2"/>
</dbReference>
<keyword evidence="1" id="KW-0812">Transmembrane</keyword>
<accession>A0ABT1BU58</accession>
<keyword evidence="1" id="KW-0472">Membrane</keyword>
<sequence>MMRRNKNSTITMRVICTIVFLLFTFCYLYFYQNDILAVEQHVLSCGKTHYNRILGAILITVILYFLQLGVFALTGLRKRTHAMTYLPSFVLLLFITAVSPRIDEGFSFGAWLWLFPLILILYILGVMFARGFQTIEPEMNSTGIFSQLTWTNLLEMVIMMICVGLFSTNNEIFHHRMRAESCLIQGDWNGAVKATAGLDTADSSLTFLRAIALSHEGKLGEKLFEVPVTGGSTAMLPNGKSVKCMMYPLDSVYLWLGKRYTEYMSPLHYLHFSYKHHTAKKAAADYLLTSYLMDKNLDAFVATVGKFYNLDSVMPKHYREALILYTHHRAKPKIIYHSSVMDADFQDYQTLEKIPNPMQRQTAIRDTYGNTYWYYWQYGGR</sequence>